<dbReference type="GO" id="GO:0016020">
    <property type="term" value="C:membrane"/>
    <property type="evidence" value="ECO:0007669"/>
    <property type="project" value="UniProtKB-SubCell"/>
</dbReference>
<dbReference type="InterPro" id="IPR007603">
    <property type="entry name" value="Choline_transptr-like"/>
</dbReference>
<dbReference type="Pfam" id="PF13879">
    <property type="entry name" value="Hmw_CFAP97"/>
    <property type="match status" value="1"/>
</dbReference>
<evidence type="ECO:0000256" key="7">
    <source>
        <dbReference type="ARBA" id="ARBA00023180"/>
    </source>
</evidence>
<feature type="region of interest" description="Disordered" evidence="8">
    <location>
        <begin position="1039"/>
        <end position="1061"/>
    </location>
</feature>
<gene>
    <name evidence="10" type="ORF">P43SY_001797</name>
</gene>
<dbReference type="EMBL" id="JAKCXM010000054">
    <property type="protein sequence ID" value="KAJ0404885.1"/>
    <property type="molecule type" value="Genomic_DNA"/>
</dbReference>
<keyword evidence="11" id="KW-1185">Reference proteome</keyword>
<keyword evidence="4 9" id="KW-0812">Transmembrane</keyword>
<evidence type="ECO:0000256" key="9">
    <source>
        <dbReference type="SAM" id="Phobius"/>
    </source>
</evidence>
<evidence type="ECO:0000256" key="3">
    <source>
        <dbReference type="ARBA" id="ARBA00008315"/>
    </source>
</evidence>
<dbReference type="Proteomes" id="UP001209570">
    <property type="component" value="Unassembled WGS sequence"/>
</dbReference>
<keyword evidence="6 9" id="KW-0472">Membrane</keyword>
<dbReference type="PANTHER" id="PTHR12385:SF14">
    <property type="entry name" value="CHOLINE TRANSPORTER-LIKE 2"/>
    <property type="match status" value="1"/>
</dbReference>
<feature type="region of interest" description="Disordered" evidence="8">
    <location>
        <begin position="39"/>
        <end position="65"/>
    </location>
</feature>
<proteinExistence type="inferred from homology"/>
<feature type="transmembrane region" description="Helical" evidence="9">
    <location>
        <begin position="974"/>
        <end position="995"/>
    </location>
</feature>
<evidence type="ECO:0000256" key="4">
    <source>
        <dbReference type="ARBA" id="ARBA00022692"/>
    </source>
</evidence>
<sequence length="1061" mass="118090">MNKRIAFDNRLCYERDVARQHAIHQQKLQTIVPTCQSPSRVYLDSSKPPERPHLQSNRKRQQLEKDKQMEIYLENQRLAGKMEHILNRQENVVLASGTPLSPKAFNSPRVQTPGVGASSKSPRKQPIHSPAYVHMPGIRLDATQTPMVDCYLSPEFAMGRGNACKKTTLINRRVAHEKEQRIAEENRRLRERIKAQKPFYNAKKWDSDWQQAAHKFQHLRQNGTVGYLLPKTAAPGPITVGNAPADRRQASNISDAEKHDEDNVEEPEVLEYPPFVLLEATTRKGIELTIEELPIEMRDQASGIIQAGDRGLTVRGRWKNGIEGDCHISLDTLERVAQEIDDLEMMSSSRNSKASICAVIFSTRSGMVIVAIIGLINGEPKRLLYGTDYQGTTCGTGARAKTPLTFYPRMNQDIIDQTVGPNKVTSPADLQFYGVCVATCPEQYSYFCNYEFEAKLAADSSLTTEQQRNDVRQKEAEKFLGTPSCWFVAMKSETVFYRCIQMTETNATSAETCVYPADAPEYYDVVDGVKTPNEKCQVKTVRTITDATGPAQENPVYDKLQTTAAIIGRAIGDVQETWPIVLVCGAGLALVLGFVFLFMMKYCAGCFVWLSLWIFVLVLVVSALMLSVKGGIIKSSDIDKLSSALDDAGLVTATQQGFQVPDSLRASEDKKKAYQAAAYVMYVLSGIALLLVCFFQKKIRITVGIIKEASRAIQRMPLLVLFPIWPFLMMLVLFIYSAIIAAYIYSTSEINTDKLGNDAAATVFKKVNANDVMRILFAYHFFGFLWTNQLINAISMCTIAGAVCRYYWSREKNSAEMGRFPILYSFKNCFRYHFGSLAFGSLIIAIVQFIRAILLYIDHQTQDIQKSNLIAKVLMKVVQCCLWCLEKCLRFLSKNAYILIAMKGKSFCSSAKDAFKIIFTNAAQIATVSLVTFLLLSAAKISIAIACAVVTFQYIEHKEDEYGIGGTKEISSPLAPIILALILAWFVASTFLGVYEMAISTILLCFCEDRELNKESGQYFMSDKLRKFVASVPVSKASAHAEDGGGHAGGATSPAGDAGQI</sequence>
<reference evidence="10" key="1">
    <citation type="submission" date="2021-12" db="EMBL/GenBank/DDBJ databases">
        <title>Prjna785345.</title>
        <authorList>
            <person name="Rujirawat T."/>
            <person name="Krajaejun T."/>
        </authorList>
    </citation>
    <scope>NUCLEOTIDE SEQUENCE</scope>
    <source>
        <strain evidence="10">Pi057C3</strain>
    </source>
</reference>
<evidence type="ECO:0000313" key="11">
    <source>
        <dbReference type="Proteomes" id="UP001209570"/>
    </source>
</evidence>
<comment type="subcellular location">
    <subcellularLocation>
        <location evidence="1">Membrane</location>
        <topology evidence="1">Multi-pass membrane protein</topology>
    </subcellularLocation>
</comment>
<evidence type="ECO:0000256" key="2">
    <source>
        <dbReference type="ARBA" id="ARBA00007168"/>
    </source>
</evidence>
<dbReference type="PANTHER" id="PTHR12385">
    <property type="entry name" value="CHOLINE TRANSPORTER-LIKE (SLC FAMILY 44)"/>
    <property type="match status" value="1"/>
</dbReference>
<feature type="transmembrane region" description="Helical" evidence="9">
    <location>
        <begin position="578"/>
        <end position="599"/>
    </location>
</feature>
<feature type="compositionally biased region" description="Low complexity" evidence="8">
    <location>
        <begin position="1050"/>
        <end position="1061"/>
    </location>
</feature>
<dbReference type="AlphaFoldDB" id="A0AAD5LL02"/>
<organism evidence="10 11">
    <name type="scientific">Pythium insidiosum</name>
    <name type="common">Pythiosis disease agent</name>
    <dbReference type="NCBI Taxonomy" id="114742"/>
    <lineage>
        <taxon>Eukaryota</taxon>
        <taxon>Sar</taxon>
        <taxon>Stramenopiles</taxon>
        <taxon>Oomycota</taxon>
        <taxon>Peronosporomycetes</taxon>
        <taxon>Pythiales</taxon>
        <taxon>Pythiaceae</taxon>
        <taxon>Pythium</taxon>
    </lineage>
</organism>
<accession>A0AAD5LL02</accession>
<dbReference type="InterPro" id="IPR029488">
    <property type="entry name" value="Hmw/CFAP97"/>
</dbReference>
<feature type="transmembrane region" description="Helical" evidence="9">
    <location>
        <begin position="829"/>
        <end position="857"/>
    </location>
</feature>
<name>A0AAD5LL02_PYTIN</name>
<evidence type="ECO:0000256" key="6">
    <source>
        <dbReference type="ARBA" id="ARBA00023136"/>
    </source>
</evidence>
<feature type="transmembrane region" description="Helical" evidence="9">
    <location>
        <begin position="606"/>
        <end position="626"/>
    </location>
</feature>
<comment type="similarity">
    <text evidence="3">Belongs to the CFAP97 family.</text>
</comment>
<keyword evidence="5 9" id="KW-1133">Transmembrane helix</keyword>
<feature type="transmembrane region" description="Helical" evidence="9">
    <location>
        <begin position="790"/>
        <end position="808"/>
    </location>
</feature>
<evidence type="ECO:0008006" key="12">
    <source>
        <dbReference type="Google" id="ProtNLM"/>
    </source>
</evidence>
<feature type="compositionally biased region" description="Basic and acidic residues" evidence="8">
    <location>
        <begin position="245"/>
        <end position="261"/>
    </location>
</feature>
<dbReference type="Pfam" id="PF04515">
    <property type="entry name" value="Choline_transpo"/>
    <property type="match status" value="1"/>
</dbReference>
<evidence type="ECO:0000256" key="1">
    <source>
        <dbReference type="ARBA" id="ARBA00004141"/>
    </source>
</evidence>
<evidence type="ECO:0000256" key="8">
    <source>
        <dbReference type="SAM" id="MobiDB-lite"/>
    </source>
</evidence>
<evidence type="ECO:0000256" key="5">
    <source>
        <dbReference type="ARBA" id="ARBA00022989"/>
    </source>
</evidence>
<feature type="region of interest" description="Disordered" evidence="8">
    <location>
        <begin position="236"/>
        <end position="266"/>
    </location>
</feature>
<dbReference type="GO" id="GO:0022857">
    <property type="term" value="F:transmembrane transporter activity"/>
    <property type="evidence" value="ECO:0007669"/>
    <property type="project" value="InterPro"/>
</dbReference>
<feature type="region of interest" description="Disordered" evidence="8">
    <location>
        <begin position="103"/>
        <end position="128"/>
    </location>
</feature>
<comment type="similarity">
    <text evidence="2">Belongs to the CTL (choline transporter-like) family.</text>
</comment>
<protein>
    <recommendedName>
        <fullName evidence="12">Choline transporter-like protein</fullName>
    </recommendedName>
</protein>
<feature type="transmembrane region" description="Helical" evidence="9">
    <location>
        <begin position="925"/>
        <end position="954"/>
    </location>
</feature>
<feature type="transmembrane region" description="Helical" evidence="9">
    <location>
        <begin position="676"/>
        <end position="695"/>
    </location>
</feature>
<feature type="transmembrane region" description="Helical" evidence="9">
    <location>
        <begin position="716"/>
        <end position="745"/>
    </location>
</feature>
<evidence type="ECO:0000313" key="10">
    <source>
        <dbReference type="EMBL" id="KAJ0404885.1"/>
    </source>
</evidence>
<keyword evidence="7" id="KW-0325">Glycoprotein</keyword>
<comment type="caution">
    <text evidence="10">The sequence shown here is derived from an EMBL/GenBank/DDBJ whole genome shotgun (WGS) entry which is preliminary data.</text>
</comment>